<keyword evidence="3" id="KW-1185">Reference proteome</keyword>
<sequence length="154" mass="17003">MVALDRSFVVDESQVWPSARASFVAWHHRSRPWRSYLLYVLAGLAGLTVVEPLWAAVGVLAAVGIDVVTRFQRILHAVRTQEPVGTTIALGFGDDAFAYRTWVEAREVPYAAVRRIVRVGDVVVIDALEAHIFWSLPAAVVTPADRAAMLRRPG</sequence>
<dbReference type="Proteomes" id="UP000523955">
    <property type="component" value="Unassembled WGS sequence"/>
</dbReference>
<proteinExistence type="predicted"/>
<comment type="caution">
    <text evidence="2">The sequence shown here is derived from an EMBL/GenBank/DDBJ whole genome shotgun (WGS) entry which is preliminary data.</text>
</comment>
<dbReference type="AlphaFoldDB" id="A0A7X0VA46"/>
<dbReference type="EMBL" id="JACKXE010000001">
    <property type="protein sequence ID" value="MBB6627359.1"/>
    <property type="molecule type" value="Genomic_DNA"/>
</dbReference>
<evidence type="ECO:0000313" key="2">
    <source>
        <dbReference type="EMBL" id="MBB6627359.1"/>
    </source>
</evidence>
<keyword evidence="1" id="KW-1133">Transmembrane helix</keyword>
<protein>
    <submittedName>
        <fullName evidence="2">Uncharacterized protein</fullName>
    </submittedName>
</protein>
<feature type="transmembrane region" description="Helical" evidence="1">
    <location>
        <begin position="36"/>
        <end position="63"/>
    </location>
</feature>
<gene>
    <name evidence="2" type="ORF">H5V45_08505</name>
</gene>
<accession>A0A7X0VA46</accession>
<evidence type="ECO:0000313" key="3">
    <source>
        <dbReference type="Proteomes" id="UP000523955"/>
    </source>
</evidence>
<evidence type="ECO:0000256" key="1">
    <source>
        <dbReference type="SAM" id="Phobius"/>
    </source>
</evidence>
<dbReference type="RefSeq" id="WP_185252526.1">
    <property type="nucleotide sequence ID" value="NZ_JACKXE010000001.1"/>
</dbReference>
<organism evidence="2 3">
    <name type="scientific">Nocardioides luti</name>
    <dbReference type="NCBI Taxonomy" id="2761101"/>
    <lineage>
        <taxon>Bacteria</taxon>
        <taxon>Bacillati</taxon>
        <taxon>Actinomycetota</taxon>
        <taxon>Actinomycetes</taxon>
        <taxon>Propionibacteriales</taxon>
        <taxon>Nocardioidaceae</taxon>
        <taxon>Nocardioides</taxon>
    </lineage>
</organism>
<keyword evidence="1" id="KW-0812">Transmembrane</keyword>
<keyword evidence="1" id="KW-0472">Membrane</keyword>
<reference evidence="2 3" key="1">
    <citation type="submission" date="2020-08" db="EMBL/GenBank/DDBJ databases">
        <authorList>
            <person name="Seo M.-J."/>
        </authorList>
    </citation>
    <scope>NUCLEOTIDE SEQUENCE [LARGE SCALE GENOMIC DNA]</scope>
    <source>
        <strain evidence="2 3">KIGAM211</strain>
    </source>
</reference>
<name>A0A7X0VA46_9ACTN</name>